<reference evidence="8" key="1">
    <citation type="journal article" date="2019" name="Database">
        <title>The radish genome database (RadishGD): an integrated information resource for radish genomics.</title>
        <authorList>
            <person name="Yu H.J."/>
            <person name="Baek S."/>
            <person name="Lee Y.J."/>
            <person name="Cho A."/>
            <person name="Mun J.H."/>
        </authorList>
    </citation>
    <scope>NUCLEOTIDE SEQUENCE [LARGE SCALE GENOMIC DNA]</scope>
    <source>
        <strain evidence="8">cv. WK10039</strain>
    </source>
</reference>
<dbReference type="OrthoDB" id="28335at2759"/>
<reference evidence="9" key="2">
    <citation type="submission" date="2025-08" db="UniProtKB">
        <authorList>
            <consortium name="RefSeq"/>
        </authorList>
    </citation>
    <scope>IDENTIFICATION</scope>
    <source>
        <tissue evidence="9">Leaf</tissue>
    </source>
</reference>
<sequence length="172" mass="19831">MKRYKNPFETAIEEEQDESPPESPVCDGGRSGDGNDDVGLPRQVKKLKTSEDTEVNDREKKVVKMHALISQFTEEQMSRYECFRRSTLHKSSMKKLLETIIGIKNMNNDDPRLSVVSGIAKMFVGELVETARLIMVKRNESGHIKPCHIRESYRRLKLQGKVPQRTVPRLFR</sequence>
<feature type="compositionally biased region" description="Acidic residues" evidence="6">
    <location>
        <begin position="11"/>
        <end position="20"/>
    </location>
</feature>
<comment type="subcellular location">
    <subcellularLocation>
        <location evidence="1">Nucleus</location>
    </subcellularLocation>
</comment>
<keyword evidence="4" id="KW-0804">Transcription</keyword>
<keyword evidence="3" id="KW-0805">Transcription regulation</keyword>
<dbReference type="AlphaFoldDB" id="A0A9W3BYS0"/>
<proteinExistence type="inferred from homology"/>
<evidence type="ECO:0000313" key="8">
    <source>
        <dbReference type="Proteomes" id="UP000504610"/>
    </source>
</evidence>
<dbReference type="KEGG" id="rsz:108807782"/>
<dbReference type="Pfam" id="PF04719">
    <property type="entry name" value="TAFII28"/>
    <property type="match status" value="1"/>
</dbReference>
<organism evidence="8 9">
    <name type="scientific">Raphanus sativus</name>
    <name type="common">Radish</name>
    <name type="synonym">Raphanus raphanistrum var. sativus</name>
    <dbReference type="NCBI Taxonomy" id="3726"/>
    <lineage>
        <taxon>Eukaryota</taxon>
        <taxon>Viridiplantae</taxon>
        <taxon>Streptophyta</taxon>
        <taxon>Embryophyta</taxon>
        <taxon>Tracheophyta</taxon>
        <taxon>Spermatophyta</taxon>
        <taxon>Magnoliopsida</taxon>
        <taxon>eudicotyledons</taxon>
        <taxon>Gunneridae</taxon>
        <taxon>Pentapetalae</taxon>
        <taxon>rosids</taxon>
        <taxon>malvids</taxon>
        <taxon>Brassicales</taxon>
        <taxon>Brassicaceae</taxon>
        <taxon>Brassiceae</taxon>
        <taxon>Raphanus</taxon>
    </lineage>
</organism>
<dbReference type="Gene3D" id="1.10.20.10">
    <property type="entry name" value="Histone, subunit A"/>
    <property type="match status" value="1"/>
</dbReference>
<dbReference type="Proteomes" id="UP000504610">
    <property type="component" value="Chromosome 6"/>
</dbReference>
<dbReference type="InterPro" id="IPR045127">
    <property type="entry name" value="TAF11-like"/>
</dbReference>
<evidence type="ECO:0000256" key="4">
    <source>
        <dbReference type="ARBA" id="ARBA00023163"/>
    </source>
</evidence>
<comment type="similarity">
    <text evidence="2">Belongs to the TAF11 family.</text>
</comment>
<protein>
    <submittedName>
        <fullName evidence="9">Transcription initiation factor TFIID subunit 11-like</fullName>
    </submittedName>
</protein>
<dbReference type="RefSeq" id="XP_056844424.1">
    <property type="nucleotide sequence ID" value="XM_056988444.1"/>
</dbReference>
<dbReference type="InterPro" id="IPR009072">
    <property type="entry name" value="Histone-fold"/>
</dbReference>
<evidence type="ECO:0000259" key="7">
    <source>
        <dbReference type="Pfam" id="PF04719"/>
    </source>
</evidence>
<keyword evidence="5" id="KW-0539">Nucleus</keyword>
<dbReference type="GO" id="GO:0046982">
    <property type="term" value="F:protein heterodimerization activity"/>
    <property type="evidence" value="ECO:0007669"/>
    <property type="project" value="InterPro"/>
</dbReference>
<gene>
    <name evidence="9" type="primary">LOC108807782</name>
</gene>
<dbReference type="PANTHER" id="PTHR13218:SF8">
    <property type="entry name" value="TRANSCRIPTION INITIATION FACTOR TFIID SUBUNIT 11"/>
    <property type="match status" value="1"/>
</dbReference>
<evidence type="ECO:0000313" key="9">
    <source>
        <dbReference type="RefSeq" id="XP_056844424.1"/>
    </source>
</evidence>
<dbReference type="GO" id="GO:0005669">
    <property type="term" value="C:transcription factor TFIID complex"/>
    <property type="evidence" value="ECO:0007669"/>
    <property type="project" value="InterPro"/>
</dbReference>
<feature type="domain" description="TAFII28-like protein" evidence="7">
    <location>
        <begin position="68"/>
        <end position="155"/>
    </location>
</feature>
<evidence type="ECO:0000256" key="1">
    <source>
        <dbReference type="ARBA" id="ARBA00004123"/>
    </source>
</evidence>
<evidence type="ECO:0000256" key="6">
    <source>
        <dbReference type="SAM" id="MobiDB-lite"/>
    </source>
</evidence>
<dbReference type="GO" id="GO:0051123">
    <property type="term" value="P:RNA polymerase II preinitiation complex assembly"/>
    <property type="evidence" value="ECO:0007669"/>
    <property type="project" value="InterPro"/>
</dbReference>
<dbReference type="InterPro" id="IPR006809">
    <property type="entry name" value="TAFII28_dom"/>
</dbReference>
<dbReference type="SUPFAM" id="SSF47113">
    <property type="entry name" value="Histone-fold"/>
    <property type="match status" value="1"/>
</dbReference>
<dbReference type="CDD" id="cd08048">
    <property type="entry name" value="HFD_TAF11"/>
    <property type="match status" value="1"/>
</dbReference>
<evidence type="ECO:0000256" key="2">
    <source>
        <dbReference type="ARBA" id="ARBA00009788"/>
    </source>
</evidence>
<feature type="region of interest" description="Disordered" evidence="6">
    <location>
        <begin position="1"/>
        <end position="54"/>
    </location>
</feature>
<evidence type="ECO:0000256" key="3">
    <source>
        <dbReference type="ARBA" id="ARBA00023015"/>
    </source>
</evidence>
<dbReference type="GO" id="GO:0016251">
    <property type="term" value="F:RNA polymerase II general transcription initiation factor activity"/>
    <property type="evidence" value="ECO:0007669"/>
    <property type="project" value="TreeGrafter"/>
</dbReference>
<name>A0A9W3BYS0_RAPSA</name>
<evidence type="ECO:0000256" key="5">
    <source>
        <dbReference type="ARBA" id="ARBA00023242"/>
    </source>
</evidence>
<keyword evidence="8" id="KW-1185">Reference proteome</keyword>
<dbReference type="PANTHER" id="PTHR13218">
    <property type="entry name" value="TRANSCRIPTION INITIATION FACTOR TFIID SUBUNIT 11-RELATED"/>
    <property type="match status" value="1"/>
</dbReference>
<accession>A0A9W3BYS0</accession>
<dbReference type="GeneID" id="108807782"/>